<protein>
    <submittedName>
        <fullName evidence="1">Uncharacterized protein</fullName>
    </submittedName>
</protein>
<reference evidence="1" key="1">
    <citation type="submission" date="2024-06" db="EMBL/GenBank/DDBJ databases">
        <authorList>
            <person name="Li T."/>
            <person name="Gao R."/>
        </authorList>
    </citation>
    <scope>NUCLEOTIDE SEQUENCE</scope>
    <source>
        <strain evidence="1">ZPR3</strain>
        <plasmid evidence="1">unnamed2</plasmid>
    </source>
</reference>
<dbReference type="AlphaFoldDB" id="A0AAU7S424"/>
<dbReference type="RefSeq" id="WP_349962252.1">
    <property type="nucleotide sequence ID" value="NZ_CP157962.1"/>
</dbReference>
<keyword evidence="1" id="KW-0614">Plasmid</keyword>
<geneLocation type="plasmid" evidence="1">
    <name>unnamed2</name>
</geneLocation>
<gene>
    <name evidence="1" type="ORF">ABM479_28630</name>
</gene>
<name>A0AAU7S424_9HYPH</name>
<proteinExistence type="predicted"/>
<evidence type="ECO:0000313" key="1">
    <source>
        <dbReference type="EMBL" id="XBT97249.1"/>
    </source>
</evidence>
<organism evidence="1">
    <name type="scientific">Rhizobium sp. ZPR3</name>
    <dbReference type="NCBI Taxonomy" id="3158967"/>
    <lineage>
        <taxon>Bacteria</taxon>
        <taxon>Pseudomonadati</taxon>
        <taxon>Pseudomonadota</taxon>
        <taxon>Alphaproteobacteria</taxon>
        <taxon>Hyphomicrobiales</taxon>
        <taxon>Rhizobiaceae</taxon>
        <taxon>Rhizobium/Agrobacterium group</taxon>
        <taxon>Rhizobium</taxon>
    </lineage>
</organism>
<dbReference type="EMBL" id="CP157962">
    <property type="protein sequence ID" value="XBT97249.1"/>
    <property type="molecule type" value="Genomic_DNA"/>
</dbReference>
<accession>A0AAU7S424</accession>
<sequence length="52" mass="5565">MNASFHSLSVNLGKMRQPVGIAFGLSFRDKAAALLIAANGAMFHQSYLPAED</sequence>